<organism evidence="4 5">
    <name type="scientific">Pedobacter lusitanus</name>
    <dbReference type="NCBI Taxonomy" id="1503925"/>
    <lineage>
        <taxon>Bacteria</taxon>
        <taxon>Pseudomonadati</taxon>
        <taxon>Bacteroidota</taxon>
        <taxon>Sphingobacteriia</taxon>
        <taxon>Sphingobacteriales</taxon>
        <taxon>Sphingobacteriaceae</taxon>
        <taxon>Pedobacter</taxon>
    </lineage>
</organism>
<dbReference type="InterPro" id="IPR007235">
    <property type="entry name" value="Glyco_trans_28_C"/>
</dbReference>
<dbReference type="Gene3D" id="3.40.50.2000">
    <property type="entry name" value="Glycogen Phosphorylase B"/>
    <property type="match status" value="2"/>
</dbReference>
<gene>
    <name evidence="4" type="ORF">TH53_06860</name>
</gene>
<dbReference type="RefSeq" id="WP_041880021.1">
    <property type="nucleotide sequence ID" value="NZ_CP157278.1"/>
</dbReference>
<dbReference type="SUPFAM" id="SSF53756">
    <property type="entry name" value="UDP-Glycosyltransferase/glycogen phosphorylase"/>
    <property type="match status" value="1"/>
</dbReference>
<keyword evidence="5" id="KW-1185">Reference proteome</keyword>
<sequence length="447" mass="50303">MKTCFLKFAFFVDNHISHFHALKGVAGRLIKAGHEVHFFCPEDLSGKITEEGFFCTGVNFLNGDLQIQRKGWNLYTAAAVKKSVNDKAAYIYTLGQKIMADYHPDLIVFDPFLLHYWPAFKLEGVDAVSVSTKPLFTKDRLVPPYTSPLIPEDTITGRFLVQLEWCKNHIKYLRYRLRCVINELIYGESHRSLMHAIAKHSGYNLSEDWFTRPLFYDMRLKSVPELVLHAAEMDFPRSGSLASAGSFIGPCTDLPPFIMPDHLPAGDGPLIWINLGTVAKQRKGLTLHYYRALIEAVYEISGCRAVIATADKSITRELSVYSDKYSDRILVKTWTVRASYLHIADLVVTHGGSNSVKEAVLAGKPMLAIPHSADQPGMAARIVFHGLGKICLQPNKKNLKKVLLELLENDCYKKSVSEMRSTFLRYDDEDICVKVLENAAKGIVPSF</sequence>
<proteinExistence type="predicted"/>
<dbReference type="STRING" id="1503925.TH53_06860"/>
<keyword evidence="2" id="KW-0808">Transferase</keyword>
<dbReference type="Proteomes" id="UP000032049">
    <property type="component" value="Unassembled WGS sequence"/>
</dbReference>
<evidence type="ECO:0000313" key="4">
    <source>
        <dbReference type="EMBL" id="KIO77851.1"/>
    </source>
</evidence>
<dbReference type="OrthoDB" id="9805366at2"/>
<dbReference type="PANTHER" id="PTHR48043:SF145">
    <property type="entry name" value="FI06409P-RELATED"/>
    <property type="match status" value="1"/>
</dbReference>
<evidence type="ECO:0000259" key="3">
    <source>
        <dbReference type="Pfam" id="PF04101"/>
    </source>
</evidence>
<evidence type="ECO:0000256" key="2">
    <source>
        <dbReference type="ARBA" id="ARBA00022679"/>
    </source>
</evidence>
<dbReference type="AlphaFoldDB" id="A0A0D0GU15"/>
<dbReference type="Pfam" id="PF04101">
    <property type="entry name" value="Glyco_tran_28_C"/>
    <property type="match status" value="1"/>
</dbReference>
<dbReference type="PANTHER" id="PTHR48043">
    <property type="entry name" value="EG:EG0003.4 PROTEIN-RELATED"/>
    <property type="match status" value="1"/>
</dbReference>
<dbReference type="EMBL" id="JXRA01000028">
    <property type="protein sequence ID" value="KIO77851.1"/>
    <property type="molecule type" value="Genomic_DNA"/>
</dbReference>
<reference evidence="4 5" key="1">
    <citation type="submission" date="2015-01" db="EMBL/GenBank/DDBJ databases">
        <title>Draft genome sequence of Pedobacter sp. NL19 isolated from sludge of an effluent treatment pond in an abandoned uranium mine.</title>
        <authorList>
            <person name="Santos T."/>
            <person name="Caetano T."/>
            <person name="Covas C."/>
            <person name="Cruz A."/>
            <person name="Mendo S."/>
        </authorList>
    </citation>
    <scope>NUCLEOTIDE SEQUENCE [LARGE SCALE GENOMIC DNA]</scope>
    <source>
        <strain evidence="4 5">NL19</strain>
    </source>
</reference>
<evidence type="ECO:0000256" key="1">
    <source>
        <dbReference type="ARBA" id="ARBA00022676"/>
    </source>
</evidence>
<comment type="caution">
    <text evidence="4">The sequence shown here is derived from an EMBL/GenBank/DDBJ whole genome shotgun (WGS) entry which is preliminary data.</text>
</comment>
<feature type="domain" description="Glycosyl transferase family 28 C-terminal" evidence="3">
    <location>
        <begin position="337"/>
        <end position="419"/>
    </location>
</feature>
<keyword evidence="1" id="KW-0328">Glycosyltransferase</keyword>
<dbReference type="InterPro" id="IPR050271">
    <property type="entry name" value="UDP-glycosyltransferase"/>
</dbReference>
<protein>
    <recommendedName>
        <fullName evidence="3">Glycosyl transferase family 28 C-terminal domain-containing protein</fullName>
    </recommendedName>
</protein>
<evidence type="ECO:0000313" key="5">
    <source>
        <dbReference type="Proteomes" id="UP000032049"/>
    </source>
</evidence>
<dbReference type="GO" id="GO:0016758">
    <property type="term" value="F:hexosyltransferase activity"/>
    <property type="evidence" value="ECO:0007669"/>
    <property type="project" value="InterPro"/>
</dbReference>
<accession>A0A0D0GU15</accession>
<name>A0A0D0GU15_9SPHI</name>